<dbReference type="SUPFAM" id="SSF81321">
    <property type="entry name" value="Family A G protein-coupled receptor-like"/>
    <property type="match status" value="1"/>
</dbReference>
<dbReference type="Pfam" id="PF10321">
    <property type="entry name" value="7TM_GPCR_Srt"/>
    <property type="match status" value="1"/>
</dbReference>
<dbReference type="PANTHER" id="PTHR23021:SF28">
    <property type="entry name" value="SERPENTINE RECEPTOR, CLASS T-RELATED"/>
    <property type="match status" value="1"/>
</dbReference>
<keyword evidence="1" id="KW-1133">Transmembrane helix</keyword>
<evidence type="ECO:0000256" key="1">
    <source>
        <dbReference type="SAM" id="Phobius"/>
    </source>
</evidence>
<evidence type="ECO:0000313" key="2">
    <source>
        <dbReference type="EMBL" id="KAK5968304.1"/>
    </source>
</evidence>
<dbReference type="PANTHER" id="PTHR23021">
    <property type="entry name" value="SERPENTINE RECEPTOR, CLASS T"/>
    <property type="match status" value="1"/>
</dbReference>
<name>A0AAN8F356_TRICO</name>
<sequence length="68" mass="8046">MTAVLYSWMYFFSVPLIIAVASHIIWQTSHGLHGIVYICLNRRIRGEVLEMFRKRKQDHTMSVTHFHA</sequence>
<protein>
    <submittedName>
        <fullName evidence="2">Uncharacterized protein</fullName>
    </submittedName>
</protein>
<feature type="transmembrane region" description="Helical" evidence="1">
    <location>
        <begin position="6"/>
        <end position="26"/>
    </location>
</feature>
<accession>A0AAN8F356</accession>
<organism evidence="2 3">
    <name type="scientific">Trichostrongylus colubriformis</name>
    <name type="common">Black scour worm</name>
    <dbReference type="NCBI Taxonomy" id="6319"/>
    <lineage>
        <taxon>Eukaryota</taxon>
        <taxon>Metazoa</taxon>
        <taxon>Ecdysozoa</taxon>
        <taxon>Nematoda</taxon>
        <taxon>Chromadorea</taxon>
        <taxon>Rhabditida</taxon>
        <taxon>Rhabditina</taxon>
        <taxon>Rhabditomorpha</taxon>
        <taxon>Strongyloidea</taxon>
        <taxon>Trichostrongylidae</taxon>
        <taxon>Trichostrongylus</taxon>
    </lineage>
</organism>
<proteinExistence type="predicted"/>
<dbReference type="Proteomes" id="UP001331761">
    <property type="component" value="Unassembled WGS sequence"/>
</dbReference>
<gene>
    <name evidence="2" type="ORF">GCK32_022349</name>
</gene>
<reference evidence="2 3" key="1">
    <citation type="submission" date="2019-10" db="EMBL/GenBank/DDBJ databases">
        <title>Assembly and Annotation for the nematode Trichostrongylus colubriformis.</title>
        <authorList>
            <person name="Martin J."/>
        </authorList>
    </citation>
    <scope>NUCLEOTIDE SEQUENCE [LARGE SCALE GENOMIC DNA]</scope>
    <source>
        <strain evidence="2">G859</strain>
        <tissue evidence="2">Whole worm</tissue>
    </source>
</reference>
<keyword evidence="1" id="KW-0812">Transmembrane</keyword>
<dbReference type="InterPro" id="IPR019425">
    <property type="entry name" value="7TM_GPCR_serpentine_rcpt_Srt"/>
</dbReference>
<keyword evidence="3" id="KW-1185">Reference proteome</keyword>
<dbReference type="EMBL" id="WIXE01021531">
    <property type="protein sequence ID" value="KAK5968304.1"/>
    <property type="molecule type" value="Genomic_DNA"/>
</dbReference>
<comment type="caution">
    <text evidence="2">The sequence shown here is derived from an EMBL/GenBank/DDBJ whole genome shotgun (WGS) entry which is preliminary data.</text>
</comment>
<keyword evidence="1" id="KW-0472">Membrane</keyword>
<dbReference type="AlphaFoldDB" id="A0AAN8F356"/>
<evidence type="ECO:0000313" key="3">
    <source>
        <dbReference type="Proteomes" id="UP001331761"/>
    </source>
</evidence>